<name>A0A7I8KUW1_SPIIN</name>
<feature type="region of interest" description="Disordered" evidence="1">
    <location>
        <begin position="1"/>
        <end position="70"/>
    </location>
</feature>
<sequence length="180" mass="19227">MADPKKAAGSASAGLLPPPLQPLFKQRSWSPDTDREEAWQRRKGLYKNRRKEAAAAGGGGGGHRLSRSVTDEDLEELRGCIDLGFGFGLDSPASSTTASSSDDTDRLSDTLPALDLYYAVQRSYPGSVAAPRGVNDPPSAPSPVDSPLAIYSPGDSPQQVKRRLKQWAQVVACSVRVHLP</sequence>
<dbReference type="PANTHER" id="PTHR31865:SF1">
    <property type="entry name" value="INSERTASE, PUTATIVE (DUF1685)-RELATED"/>
    <property type="match status" value="1"/>
</dbReference>
<dbReference type="PANTHER" id="PTHR31865">
    <property type="entry name" value="OSJNBA0071G03.3 PROTEIN"/>
    <property type="match status" value="1"/>
</dbReference>
<gene>
    <name evidence="2" type="ORF">SI8410_09012277</name>
</gene>
<feature type="region of interest" description="Disordered" evidence="1">
    <location>
        <begin position="127"/>
        <end position="157"/>
    </location>
</feature>
<dbReference type="Pfam" id="PF07939">
    <property type="entry name" value="DUF1685"/>
    <property type="match status" value="1"/>
</dbReference>
<dbReference type="AlphaFoldDB" id="A0A7I8KUW1"/>
<feature type="compositionally biased region" description="Low complexity" evidence="1">
    <location>
        <begin position="90"/>
        <end position="101"/>
    </location>
</feature>
<feature type="compositionally biased region" description="Basic residues" evidence="1">
    <location>
        <begin position="41"/>
        <end position="50"/>
    </location>
</feature>
<dbReference type="Proteomes" id="UP000663760">
    <property type="component" value="Chromosome 9"/>
</dbReference>
<organism evidence="2 3">
    <name type="scientific">Spirodela intermedia</name>
    <name type="common">Intermediate duckweed</name>
    <dbReference type="NCBI Taxonomy" id="51605"/>
    <lineage>
        <taxon>Eukaryota</taxon>
        <taxon>Viridiplantae</taxon>
        <taxon>Streptophyta</taxon>
        <taxon>Embryophyta</taxon>
        <taxon>Tracheophyta</taxon>
        <taxon>Spermatophyta</taxon>
        <taxon>Magnoliopsida</taxon>
        <taxon>Liliopsida</taxon>
        <taxon>Araceae</taxon>
        <taxon>Lemnoideae</taxon>
        <taxon>Spirodela</taxon>
    </lineage>
</organism>
<keyword evidence="3" id="KW-1185">Reference proteome</keyword>
<dbReference type="InterPro" id="IPR012881">
    <property type="entry name" value="DUF1685"/>
</dbReference>
<proteinExistence type="predicted"/>
<protein>
    <submittedName>
        <fullName evidence="2">Uncharacterized protein</fullName>
    </submittedName>
</protein>
<evidence type="ECO:0000313" key="2">
    <source>
        <dbReference type="EMBL" id="CAA7401599.1"/>
    </source>
</evidence>
<feature type="region of interest" description="Disordered" evidence="1">
    <location>
        <begin position="86"/>
        <end position="107"/>
    </location>
</feature>
<dbReference type="EMBL" id="LR746272">
    <property type="protein sequence ID" value="CAA7401599.1"/>
    <property type="molecule type" value="Genomic_DNA"/>
</dbReference>
<evidence type="ECO:0000256" key="1">
    <source>
        <dbReference type="SAM" id="MobiDB-lite"/>
    </source>
</evidence>
<reference evidence="2" key="1">
    <citation type="submission" date="2020-02" db="EMBL/GenBank/DDBJ databases">
        <authorList>
            <person name="Scholz U."/>
            <person name="Mascher M."/>
            <person name="Fiebig A."/>
        </authorList>
    </citation>
    <scope>NUCLEOTIDE SEQUENCE</scope>
</reference>
<dbReference type="OrthoDB" id="641808at2759"/>
<evidence type="ECO:0000313" key="3">
    <source>
        <dbReference type="Proteomes" id="UP000663760"/>
    </source>
</evidence>
<accession>A0A7I8KUW1</accession>